<dbReference type="CDD" id="cd02122">
    <property type="entry name" value="PA_GRAIL_like"/>
    <property type="match status" value="1"/>
</dbReference>
<evidence type="ECO:0000313" key="14">
    <source>
        <dbReference type="EMBL" id="KAG0118119.1"/>
    </source>
</evidence>
<evidence type="ECO:0000313" key="16">
    <source>
        <dbReference type="Proteomes" id="UP000618051"/>
    </source>
</evidence>
<dbReference type="EMBL" id="JADDUC020000014">
    <property type="protein sequence ID" value="KAI1234782.1"/>
    <property type="molecule type" value="Genomic_DNA"/>
</dbReference>
<evidence type="ECO:0000256" key="8">
    <source>
        <dbReference type="ARBA" id="ARBA00023136"/>
    </source>
</evidence>
<dbReference type="EMBL" id="JADDUC010000120">
    <property type="protein sequence ID" value="KAG0118119.1"/>
    <property type="molecule type" value="Genomic_DNA"/>
</dbReference>
<keyword evidence="7 12" id="KW-1133">Transmembrane helix</keyword>
<dbReference type="SUPFAM" id="SSF52025">
    <property type="entry name" value="PA domain"/>
    <property type="match status" value="1"/>
</dbReference>
<evidence type="ECO:0000256" key="10">
    <source>
        <dbReference type="PROSITE-ProRule" id="PRU00175"/>
    </source>
</evidence>
<proteinExistence type="predicted"/>
<dbReference type="InterPro" id="IPR013083">
    <property type="entry name" value="Znf_RING/FYVE/PHD"/>
</dbReference>
<dbReference type="OrthoDB" id="5357315at2759"/>
<keyword evidence="6" id="KW-0862">Zinc</keyword>
<dbReference type="GO" id="GO:0005634">
    <property type="term" value="C:nucleus"/>
    <property type="evidence" value="ECO:0007669"/>
    <property type="project" value="TreeGrafter"/>
</dbReference>
<dbReference type="PANTHER" id="PTHR45931">
    <property type="entry name" value="SI:CH211-59O9.10"/>
    <property type="match status" value="1"/>
</dbReference>
<organism evidence="14">
    <name type="scientific">Lamprotornis superbus</name>
    <dbReference type="NCBI Taxonomy" id="245042"/>
    <lineage>
        <taxon>Eukaryota</taxon>
        <taxon>Metazoa</taxon>
        <taxon>Chordata</taxon>
        <taxon>Craniata</taxon>
        <taxon>Vertebrata</taxon>
        <taxon>Euteleostomi</taxon>
        <taxon>Archelosauria</taxon>
        <taxon>Archosauria</taxon>
        <taxon>Dinosauria</taxon>
        <taxon>Saurischia</taxon>
        <taxon>Theropoda</taxon>
        <taxon>Coelurosauria</taxon>
        <taxon>Aves</taxon>
        <taxon>Neognathae</taxon>
        <taxon>Neoaves</taxon>
        <taxon>Telluraves</taxon>
        <taxon>Australaves</taxon>
        <taxon>Passeriformes</taxon>
        <taxon>Sturnidae</taxon>
        <taxon>Lamprotornis</taxon>
    </lineage>
</organism>
<sequence>LFYFNSTNNRTVFEHCECGLYEFNSPCLSAQGVVGIPVSAVPYACDKNTDFTIMKALWIALIERGNCSFAEKIQVVTTRGATAARNKSGWEAGESGLYGLDSPLQSAEGLLVLPDSPDAFNACSALTNFSGAPPAGGSPGWLALIQRGGGCSFADKIRLAAERGAAAAVIYNYGGTGNEVLPMSHHGAEKIVAIMIGNLKGMEILRQIQSGMKVTMVIEVGKKHSLSMNIFTILFISVSFFVVAAATVGCYVSYSARRLIIARAQSREQRQLRARAKKAIEQMQLRTLKEGDKETGPDGDSCVVCFEQYKPNDVICVLTCNHVFHKTCIDPWLLEHGTCPLCKCDILKVLGVEMDVEPWSEPVQAPGSSGQRPLSTVTIVNEEDNLSETASSGYDSVQGPDESAQEAHASSENDNTHPVSEESQPSTVAVLSHGDNPGFEGDETQVCKGRIHQQYARVLALWESGTDFRKDSAEDEKINSYKRIFRVLFRKDPASEMHKLQGELMSCDLQQRVGEAVCPLCGVEMRSSRNTKLQGELMSCDFLETSFFWGAKKKQCLLIVAQHPFLTPKSMLSLRKKHLKNYNFSFVLYSTMIHMQSSERNSQAVNIQPLITSFHKAGINLLWRGSLVAWYWITVLSCKSSFTTAGLNFKFQIKIMPFSHLEKIFQSPSPPRHCCHATALAVKDLWRENVYMCRLHGMGKACC</sequence>
<feature type="region of interest" description="Disordered" evidence="11">
    <location>
        <begin position="388"/>
        <end position="427"/>
    </location>
</feature>
<dbReference type="Gene3D" id="3.30.40.10">
    <property type="entry name" value="Zinc/RING finger domain, C3HC4 (zinc finger)"/>
    <property type="match status" value="1"/>
</dbReference>
<reference evidence="15" key="3">
    <citation type="submission" date="2022-01" db="EMBL/GenBank/DDBJ databases">
        <authorList>
            <person name="Rubenstein D.R."/>
        </authorList>
    </citation>
    <scope>NUCLEOTIDE SEQUENCE</scope>
    <source>
        <strain evidence="15">SS15</strain>
        <tissue evidence="15">Liver</tissue>
    </source>
</reference>
<dbReference type="PANTHER" id="PTHR45931:SF21">
    <property type="entry name" value="RING FINGER PROTEIN 130"/>
    <property type="match status" value="1"/>
</dbReference>
<evidence type="ECO:0000256" key="2">
    <source>
        <dbReference type="ARBA" id="ARBA00022692"/>
    </source>
</evidence>
<feature type="domain" description="RING-type" evidence="13">
    <location>
        <begin position="302"/>
        <end position="343"/>
    </location>
</feature>
<dbReference type="GO" id="GO:0045893">
    <property type="term" value="P:positive regulation of DNA-templated transcription"/>
    <property type="evidence" value="ECO:0007669"/>
    <property type="project" value="TreeGrafter"/>
</dbReference>
<gene>
    <name evidence="15" type="ORF">IHE44_0003160</name>
    <name evidence="14" type="ORF">IHE44_001455</name>
</gene>
<dbReference type="Gene3D" id="3.50.30.30">
    <property type="match status" value="2"/>
</dbReference>
<dbReference type="FunFam" id="3.50.30.30:FF:000003">
    <property type="entry name" value="E3 ubiquitin-protein ligase RNF128"/>
    <property type="match status" value="1"/>
</dbReference>
<dbReference type="Proteomes" id="UP000618051">
    <property type="component" value="Unassembled WGS sequence"/>
</dbReference>
<keyword evidence="5 10" id="KW-0863">Zinc-finger</keyword>
<keyword evidence="4" id="KW-0732">Signal</keyword>
<dbReference type="InterPro" id="IPR046450">
    <property type="entry name" value="PA_dom_sf"/>
</dbReference>
<protein>
    <submittedName>
        <fullName evidence="14">E3 ubiquitin-protein ligase RNF128</fullName>
    </submittedName>
</protein>
<keyword evidence="16" id="KW-1185">Reference proteome</keyword>
<dbReference type="SMART" id="SM00184">
    <property type="entry name" value="RING"/>
    <property type="match status" value="1"/>
</dbReference>
<evidence type="ECO:0000256" key="12">
    <source>
        <dbReference type="SAM" id="Phobius"/>
    </source>
</evidence>
<feature type="compositionally biased region" description="Polar residues" evidence="11">
    <location>
        <begin position="416"/>
        <end position="427"/>
    </location>
</feature>
<dbReference type="InterPro" id="IPR003137">
    <property type="entry name" value="PA_domain"/>
</dbReference>
<dbReference type="Pfam" id="PF13639">
    <property type="entry name" value="zf-RING_2"/>
    <property type="match status" value="1"/>
</dbReference>
<dbReference type="InterPro" id="IPR001841">
    <property type="entry name" value="Znf_RING"/>
</dbReference>
<evidence type="ECO:0000256" key="4">
    <source>
        <dbReference type="ARBA" id="ARBA00022729"/>
    </source>
</evidence>
<dbReference type="CDD" id="cd16802">
    <property type="entry name" value="RING-H2_RNF128-like"/>
    <property type="match status" value="1"/>
</dbReference>
<evidence type="ECO:0000256" key="9">
    <source>
        <dbReference type="ARBA" id="ARBA00023180"/>
    </source>
</evidence>
<comment type="subcellular location">
    <subcellularLocation>
        <location evidence="1">Membrane</location>
    </subcellularLocation>
</comment>
<evidence type="ECO:0000256" key="11">
    <source>
        <dbReference type="SAM" id="MobiDB-lite"/>
    </source>
</evidence>
<dbReference type="FunFam" id="3.30.40.10:FF:000009">
    <property type="entry name" value="E3 ubiquitin-protein ligase RNF130"/>
    <property type="match status" value="1"/>
</dbReference>
<dbReference type="GO" id="GO:0061630">
    <property type="term" value="F:ubiquitin protein ligase activity"/>
    <property type="evidence" value="ECO:0007669"/>
    <property type="project" value="TreeGrafter"/>
</dbReference>
<keyword evidence="3" id="KW-0479">Metal-binding</keyword>
<evidence type="ECO:0000256" key="3">
    <source>
        <dbReference type="ARBA" id="ARBA00022723"/>
    </source>
</evidence>
<feature type="transmembrane region" description="Helical" evidence="12">
    <location>
        <begin position="230"/>
        <end position="254"/>
    </location>
</feature>
<keyword evidence="2 12" id="KW-0812">Transmembrane</keyword>
<dbReference type="CDD" id="cd00538">
    <property type="entry name" value="PA"/>
    <property type="match status" value="1"/>
</dbReference>
<keyword evidence="8 12" id="KW-0472">Membrane</keyword>
<dbReference type="InterPro" id="IPR051834">
    <property type="entry name" value="RING_finger_E3_ligase"/>
</dbReference>
<evidence type="ECO:0000256" key="6">
    <source>
        <dbReference type="ARBA" id="ARBA00022833"/>
    </source>
</evidence>
<evidence type="ECO:0000256" key="7">
    <source>
        <dbReference type="ARBA" id="ARBA00022989"/>
    </source>
</evidence>
<dbReference type="AlphaFoldDB" id="A0A835NMW3"/>
<keyword evidence="9" id="KW-0325">Glycoprotein</keyword>
<evidence type="ECO:0000256" key="5">
    <source>
        <dbReference type="ARBA" id="ARBA00022771"/>
    </source>
</evidence>
<dbReference type="GO" id="GO:0016020">
    <property type="term" value="C:membrane"/>
    <property type="evidence" value="ECO:0007669"/>
    <property type="project" value="UniProtKB-SubCell"/>
</dbReference>
<reference evidence="14" key="1">
    <citation type="submission" date="2020-10" db="EMBL/GenBank/DDBJ databases">
        <title>Feather gene expression reveals the developmental basis of iridescence in African starlings.</title>
        <authorList>
            <person name="Rubenstein D.R."/>
        </authorList>
    </citation>
    <scope>NUCLEOTIDE SEQUENCE</scope>
    <source>
        <strain evidence="14">SS15</strain>
        <tissue evidence="14">Liver</tissue>
    </source>
</reference>
<dbReference type="GO" id="GO:0006511">
    <property type="term" value="P:ubiquitin-dependent protein catabolic process"/>
    <property type="evidence" value="ECO:0007669"/>
    <property type="project" value="TreeGrafter"/>
</dbReference>
<feature type="non-terminal residue" evidence="14">
    <location>
        <position position="703"/>
    </location>
</feature>
<dbReference type="SUPFAM" id="SSF57850">
    <property type="entry name" value="RING/U-box"/>
    <property type="match status" value="1"/>
</dbReference>
<reference evidence="15 16" key="2">
    <citation type="journal article" date="2021" name="J. Hered.">
        <title>Feather Gene Expression Elucidates the Developmental Basis of Plumage Iridescence in African Starlings.</title>
        <authorList>
            <person name="Rubenstein D.R."/>
            <person name="Corvelo A."/>
            <person name="MacManes M.D."/>
            <person name="Maia R."/>
            <person name="Narzisi G."/>
            <person name="Rousaki A."/>
            <person name="Vandenabeele P."/>
            <person name="Shawkey M.D."/>
            <person name="Solomon J."/>
        </authorList>
    </citation>
    <scope>NUCLEOTIDE SEQUENCE [LARGE SCALE GENOMIC DNA]</scope>
    <source>
        <strain evidence="15">SS15</strain>
    </source>
</reference>
<name>A0A835NMW3_9PASS</name>
<evidence type="ECO:0000313" key="15">
    <source>
        <dbReference type="EMBL" id="KAI1234782.1"/>
    </source>
</evidence>
<accession>A0A835NMW3</accession>
<comment type="caution">
    <text evidence="14">The sequence shown here is derived from an EMBL/GenBank/DDBJ whole genome shotgun (WGS) entry which is preliminary data.</text>
</comment>
<dbReference type="GO" id="GO:0016567">
    <property type="term" value="P:protein ubiquitination"/>
    <property type="evidence" value="ECO:0007669"/>
    <property type="project" value="TreeGrafter"/>
</dbReference>
<dbReference type="PROSITE" id="PS50089">
    <property type="entry name" value="ZF_RING_2"/>
    <property type="match status" value="1"/>
</dbReference>
<evidence type="ECO:0000256" key="1">
    <source>
        <dbReference type="ARBA" id="ARBA00004370"/>
    </source>
</evidence>
<dbReference type="GO" id="GO:0008270">
    <property type="term" value="F:zinc ion binding"/>
    <property type="evidence" value="ECO:0007669"/>
    <property type="project" value="UniProtKB-KW"/>
</dbReference>
<evidence type="ECO:0000259" key="13">
    <source>
        <dbReference type="PROSITE" id="PS50089"/>
    </source>
</evidence>
<dbReference type="Pfam" id="PF02225">
    <property type="entry name" value="PA"/>
    <property type="match status" value="1"/>
</dbReference>